<dbReference type="GO" id="GO:0020037">
    <property type="term" value="F:heme binding"/>
    <property type="evidence" value="ECO:0007669"/>
    <property type="project" value="InterPro"/>
</dbReference>
<evidence type="ECO:0000256" key="8">
    <source>
        <dbReference type="ARBA" id="ARBA00023002"/>
    </source>
</evidence>
<comment type="subcellular location">
    <subcellularLocation>
        <location evidence="4">Endoplasmic reticulum membrane</location>
        <topology evidence="4">Peripheral membrane protein</topology>
    </subcellularLocation>
    <subcellularLocation>
        <location evidence="3">Microsome membrane</location>
        <topology evidence="3">Peripheral membrane protein</topology>
    </subcellularLocation>
</comment>
<evidence type="ECO:0000256" key="9">
    <source>
        <dbReference type="ARBA" id="ARBA00023004"/>
    </source>
</evidence>
<evidence type="ECO:0000256" key="1">
    <source>
        <dbReference type="ARBA" id="ARBA00001971"/>
    </source>
</evidence>
<dbReference type="GO" id="GO:0004497">
    <property type="term" value="F:monooxygenase activity"/>
    <property type="evidence" value="ECO:0007669"/>
    <property type="project" value="UniProtKB-KW"/>
</dbReference>
<evidence type="ECO:0000256" key="7">
    <source>
        <dbReference type="ARBA" id="ARBA00022723"/>
    </source>
</evidence>
<evidence type="ECO:0000256" key="10">
    <source>
        <dbReference type="ARBA" id="ARBA00023033"/>
    </source>
</evidence>
<name>A0A9N9RHU9_9DIPT</name>
<dbReference type="PRINTS" id="PR00465">
    <property type="entry name" value="EP450IV"/>
</dbReference>
<accession>A0A9N9RHU9</accession>
<sequence>MFFLIIATLLLITIIYLWNNRHFFNRDIYKNFSDNDVPWIKNGFSIAFFNPVEIFQLVRTIAKKYQKSYHLTIFANTDYFIVKAKDAEKILSSSKHLEKGLIYELLHPFLKTGLLTSAGEKWHQRRKMLTPAFHFNILREFCEIFKEESDRLVEVIKSQKGKEVNIIPISTQFTLNTICESAMGVKLSNLGNTGNKYRDNIYLIGELLVQRILKPWLLVDIIYKLLGYSYQLEQLLRPVHEFTQTIIKSRRNEYLLKKLETQDLNNNENDKENIYLSSKKKRAAMMDTLLQAQSDGLIDDEGIIEETDTFTFEGHDTTSVGMTFVLFLLSHHPEVQEKIFQEIKDITDGRDELSLDDLNKMNLMERVLKESLRLYPPVHFIARKLSDDLYNDGILLKKDTIVNIMIFDIHRDPEYFPEPEKFDPDRFLPENFEKRHNFAYLAFSAGMRNCIGQRFAMLELKTMLTKIVLNFKILPVTSFDELIFKGDIVLRTQNPIIIKFMSRN</sequence>
<evidence type="ECO:0008006" key="15">
    <source>
        <dbReference type="Google" id="ProtNLM"/>
    </source>
</evidence>
<dbReference type="PRINTS" id="PR00385">
    <property type="entry name" value="P450"/>
</dbReference>
<protein>
    <recommendedName>
        <fullName evidence="15">Cytochrome P450</fullName>
    </recommendedName>
</protein>
<reference evidence="13" key="1">
    <citation type="submission" date="2022-01" db="EMBL/GenBank/DDBJ databases">
        <authorList>
            <person name="King R."/>
        </authorList>
    </citation>
    <scope>NUCLEOTIDE SEQUENCE</scope>
</reference>
<evidence type="ECO:0000256" key="6">
    <source>
        <dbReference type="ARBA" id="ARBA00022617"/>
    </source>
</evidence>
<dbReference type="GO" id="GO:0005789">
    <property type="term" value="C:endoplasmic reticulum membrane"/>
    <property type="evidence" value="ECO:0007669"/>
    <property type="project" value="UniProtKB-SubCell"/>
</dbReference>
<dbReference type="SUPFAM" id="SSF48264">
    <property type="entry name" value="Cytochrome P450"/>
    <property type="match status" value="1"/>
</dbReference>
<feature type="binding site" description="axial binding residue" evidence="11">
    <location>
        <position position="450"/>
    </location>
    <ligand>
        <name>heme</name>
        <dbReference type="ChEBI" id="CHEBI:30413"/>
    </ligand>
    <ligandPart>
        <name>Fe</name>
        <dbReference type="ChEBI" id="CHEBI:18248"/>
    </ligandPart>
</feature>
<dbReference type="CDD" id="cd20628">
    <property type="entry name" value="CYP4"/>
    <property type="match status" value="1"/>
</dbReference>
<dbReference type="InterPro" id="IPR036396">
    <property type="entry name" value="Cyt_P450_sf"/>
</dbReference>
<keyword evidence="6 11" id="KW-0349">Heme</keyword>
<evidence type="ECO:0000256" key="2">
    <source>
        <dbReference type="ARBA" id="ARBA00003690"/>
    </source>
</evidence>
<dbReference type="PANTHER" id="PTHR24291:SF105">
    <property type="entry name" value="CYTOCHROME P450 4P1-RELATED"/>
    <property type="match status" value="1"/>
</dbReference>
<dbReference type="Pfam" id="PF00067">
    <property type="entry name" value="p450"/>
    <property type="match status" value="1"/>
</dbReference>
<evidence type="ECO:0000256" key="4">
    <source>
        <dbReference type="ARBA" id="ARBA00004406"/>
    </source>
</evidence>
<keyword evidence="7 11" id="KW-0479">Metal-binding</keyword>
<evidence type="ECO:0000313" key="13">
    <source>
        <dbReference type="EMBL" id="CAG9797065.1"/>
    </source>
</evidence>
<reference evidence="13" key="2">
    <citation type="submission" date="2022-10" db="EMBL/GenBank/DDBJ databases">
        <authorList>
            <consortium name="ENA_rothamsted_submissions"/>
            <consortium name="culmorum"/>
            <person name="King R."/>
        </authorList>
    </citation>
    <scope>NUCLEOTIDE SEQUENCE</scope>
</reference>
<evidence type="ECO:0000256" key="12">
    <source>
        <dbReference type="RuleBase" id="RU000461"/>
    </source>
</evidence>
<dbReference type="PANTHER" id="PTHR24291">
    <property type="entry name" value="CYTOCHROME P450 FAMILY 4"/>
    <property type="match status" value="1"/>
</dbReference>
<comment type="function">
    <text evidence="2">May be involved in the metabolism of insect hormones and in the breakdown of synthetic insecticides.</text>
</comment>
<comment type="cofactor">
    <cofactor evidence="1 11">
        <name>heme</name>
        <dbReference type="ChEBI" id="CHEBI:30413"/>
    </cofactor>
</comment>
<dbReference type="GO" id="GO:0016705">
    <property type="term" value="F:oxidoreductase activity, acting on paired donors, with incorporation or reduction of molecular oxygen"/>
    <property type="evidence" value="ECO:0007669"/>
    <property type="project" value="InterPro"/>
</dbReference>
<dbReference type="GO" id="GO:0005506">
    <property type="term" value="F:iron ion binding"/>
    <property type="evidence" value="ECO:0007669"/>
    <property type="project" value="InterPro"/>
</dbReference>
<dbReference type="InterPro" id="IPR017972">
    <property type="entry name" value="Cyt_P450_CS"/>
</dbReference>
<dbReference type="InterPro" id="IPR002403">
    <property type="entry name" value="Cyt_P450_E_grp-IV"/>
</dbReference>
<organism evidence="13 14">
    <name type="scientific">Chironomus riparius</name>
    <dbReference type="NCBI Taxonomy" id="315576"/>
    <lineage>
        <taxon>Eukaryota</taxon>
        <taxon>Metazoa</taxon>
        <taxon>Ecdysozoa</taxon>
        <taxon>Arthropoda</taxon>
        <taxon>Hexapoda</taxon>
        <taxon>Insecta</taxon>
        <taxon>Pterygota</taxon>
        <taxon>Neoptera</taxon>
        <taxon>Endopterygota</taxon>
        <taxon>Diptera</taxon>
        <taxon>Nematocera</taxon>
        <taxon>Chironomoidea</taxon>
        <taxon>Chironomidae</taxon>
        <taxon>Chironominae</taxon>
        <taxon>Chironomus</taxon>
    </lineage>
</organism>
<evidence type="ECO:0000256" key="5">
    <source>
        <dbReference type="ARBA" id="ARBA00010617"/>
    </source>
</evidence>
<dbReference type="Proteomes" id="UP001153620">
    <property type="component" value="Chromosome 1"/>
</dbReference>
<dbReference type="InterPro" id="IPR050196">
    <property type="entry name" value="Cytochrome_P450_Monoox"/>
</dbReference>
<proteinExistence type="inferred from homology"/>
<keyword evidence="9 11" id="KW-0408">Iron</keyword>
<evidence type="ECO:0000256" key="3">
    <source>
        <dbReference type="ARBA" id="ARBA00004174"/>
    </source>
</evidence>
<dbReference type="Gene3D" id="1.10.630.10">
    <property type="entry name" value="Cytochrome P450"/>
    <property type="match status" value="1"/>
</dbReference>
<dbReference type="PROSITE" id="PS00086">
    <property type="entry name" value="CYTOCHROME_P450"/>
    <property type="match status" value="1"/>
</dbReference>
<gene>
    <name evidence="13" type="ORF">CHIRRI_LOCUS66</name>
</gene>
<keyword evidence="8 12" id="KW-0560">Oxidoreductase</keyword>
<comment type="similarity">
    <text evidence="5 12">Belongs to the cytochrome P450 family.</text>
</comment>
<evidence type="ECO:0000256" key="11">
    <source>
        <dbReference type="PIRSR" id="PIRSR602403-1"/>
    </source>
</evidence>
<dbReference type="EMBL" id="OU895877">
    <property type="protein sequence ID" value="CAG9797065.1"/>
    <property type="molecule type" value="Genomic_DNA"/>
</dbReference>
<evidence type="ECO:0000313" key="14">
    <source>
        <dbReference type="Proteomes" id="UP001153620"/>
    </source>
</evidence>
<dbReference type="InterPro" id="IPR001128">
    <property type="entry name" value="Cyt_P450"/>
</dbReference>
<keyword evidence="10 12" id="KW-0503">Monooxygenase</keyword>
<dbReference type="AlphaFoldDB" id="A0A9N9RHU9"/>
<dbReference type="OrthoDB" id="1470350at2759"/>
<keyword evidence="14" id="KW-1185">Reference proteome</keyword>